<dbReference type="AlphaFoldDB" id="A0AAE3E5W1"/>
<gene>
    <name evidence="1" type="ORF">LKD48_12470</name>
</gene>
<evidence type="ECO:0000313" key="2">
    <source>
        <dbReference type="Proteomes" id="UP001198200"/>
    </source>
</evidence>
<evidence type="ECO:0000313" key="1">
    <source>
        <dbReference type="EMBL" id="MCC2222435.1"/>
    </source>
</evidence>
<dbReference type="RefSeq" id="WP_308732151.1">
    <property type="nucleotide sequence ID" value="NZ_JAJEQN010000035.1"/>
</dbReference>
<keyword evidence="2" id="KW-1185">Reference proteome</keyword>
<protein>
    <submittedName>
        <fullName evidence="1">Helix-turn-helix domain-containing protein</fullName>
    </submittedName>
</protein>
<reference evidence="1 2" key="1">
    <citation type="submission" date="2021-10" db="EMBL/GenBank/DDBJ databases">
        <title>Anaerobic single-cell dispensing facilitates the cultivation of human gut bacteria.</title>
        <authorList>
            <person name="Afrizal A."/>
        </authorList>
    </citation>
    <scope>NUCLEOTIDE SEQUENCE [LARGE SCALE GENOMIC DNA]</scope>
    <source>
        <strain evidence="1 2">CLA-AA-H224</strain>
    </source>
</reference>
<sequence length="515" mass="60582">MQTILLMQAYKKSFESKSVDVEREKSEGENLVESAQQTVLCTLPDGWEKKKLSKFLLAPCELESILLLANCLLLIGKTDEAMQMHKKVADYVKQAKFEPKVQILIYPQVALLGMKFELYAGNEEKAFSYGMEALELLRHQYSQRYVVFVLEELLNVLECISVKGKEDQKYKEEETEVTEFLKTFEELYRLFSHPKKRMWQSISVSNTHEIGLTLKMLRKAMGLSAAKVSAANPDHLTARQIEKIEAGTHRPSGRNYEMLMQFYHKTGLEGQLLLETDSLEVLHQRQEIVDFIIREEWDNAWESFQSFKEKLDVNVPLNRQEVLFMESNILYKREKLASDEYLRMLKEALSCTMPELPLEKWNMWVFQIEEGSLAGNIADKLEKSGEYECAKQIYQALYESFELQMKRTQIPYRGYVVITTGLVNLLGDHKLYRQSMQKDKKIIKALLNDTIEDVDFFLYDICWSLYELEKEEVDKKEEYQNWRRKLFLISYQLASFFYSENSVKFYQENMEKYVS</sequence>
<dbReference type="EMBL" id="JAJEQN010000035">
    <property type="protein sequence ID" value="MCC2222435.1"/>
    <property type="molecule type" value="Genomic_DNA"/>
</dbReference>
<accession>A0AAE3E5W1</accession>
<comment type="caution">
    <text evidence="1">The sequence shown here is derived from an EMBL/GenBank/DDBJ whole genome shotgun (WGS) entry which is preliminary data.</text>
</comment>
<dbReference type="Proteomes" id="UP001198200">
    <property type="component" value="Unassembled WGS sequence"/>
</dbReference>
<proteinExistence type="predicted"/>
<name>A0AAE3E5W1_9FIRM</name>
<organism evidence="1 2">
    <name type="scientific">Anthropogastromicrobium aceti</name>
    <dbReference type="NCBI Taxonomy" id="2981768"/>
    <lineage>
        <taxon>Bacteria</taxon>
        <taxon>Bacillati</taxon>
        <taxon>Bacillota</taxon>
        <taxon>Clostridia</taxon>
        <taxon>Lachnospirales</taxon>
        <taxon>Lachnospiraceae</taxon>
        <taxon>Anthropogastromicrobium</taxon>
    </lineage>
</organism>